<dbReference type="EMBL" id="JAKWBI020001080">
    <property type="protein sequence ID" value="KAJ2891488.1"/>
    <property type="molecule type" value="Genomic_DNA"/>
</dbReference>
<dbReference type="AlphaFoldDB" id="A0AAD5RFL3"/>
<name>A0AAD5RFL3_9PEZI</name>
<proteinExistence type="predicted"/>
<sequence length="575" mass="65274">MIRFCFIPTTHGPIMRPSLQPASQPAHQLLTRSFTTSACLEARRSFIRKKPPSQHREPQPLYQSNRLTADLGNIFLKGVRFVTPEDDEAWEKIWVTEPERREAQEQREKFARIAKTINRNKEEFQYVKANPLSPYRISESDLYSLAFLGTPDPTTLRNRNPAAVPLPKAALRRVLKRNGILSGDNDDAETIKLMINRRNTINSTQASSIMKAMKQYDPRNMVEATMDPKEFLQWHRYISNASQDLSTIDVVLQHEHTLVAEYAKMGGELGTDSEALATLNNLSINLSRRERVIGKHYCFLGLILACRLVSVPSIRRYLDIGLREEYFTSQDERRPSELDATPLKFSRAWETPHSTLHYALSTLLGLLEKPQAFPAKSCSSRSLLYGLLELLTGRQLLVSESQPCFRAAIGSSIQYFPAYAQFLRILGQLGSYSLIWHEYHSQEARKFPDMHTMGKTSALKDTLFTMAVIEASGFRRGHVIRRDALKQSEAPDHWQDCLSELRRIKAMPRSFGYGTNAPEKKGHKLDGWNGAMQDLNSARLSPDTIREVMDALGEPFEDDALSALQDVISTFASAK</sequence>
<reference evidence="1" key="1">
    <citation type="submission" date="2022-07" db="EMBL/GenBank/DDBJ databases">
        <title>Draft genome sequence of Zalerion maritima ATCC 34329, a (micro)plastics degrading marine fungus.</title>
        <authorList>
            <person name="Paco A."/>
            <person name="Goncalves M.F.M."/>
            <person name="Rocha-Santos T.A.P."/>
            <person name="Alves A."/>
        </authorList>
    </citation>
    <scope>NUCLEOTIDE SEQUENCE</scope>
    <source>
        <strain evidence="1">ATCC 34329</strain>
    </source>
</reference>
<dbReference type="Proteomes" id="UP001201980">
    <property type="component" value="Unassembled WGS sequence"/>
</dbReference>
<evidence type="ECO:0000313" key="2">
    <source>
        <dbReference type="Proteomes" id="UP001201980"/>
    </source>
</evidence>
<organism evidence="1 2">
    <name type="scientific">Zalerion maritima</name>
    <dbReference type="NCBI Taxonomy" id="339359"/>
    <lineage>
        <taxon>Eukaryota</taxon>
        <taxon>Fungi</taxon>
        <taxon>Dikarya</taxon>
        <taxon>Ascomycota</taxon>
        <taxon>Pezizomycotina</taxon>
        <taxon>Sordariomycetes</taxon>
        <taxon>Lulworthiomycetidae</taxon>
        <taxon>Lulworthiales</taxon>
        <taxon>Lulworthiaceae</taxon>
        <taxon>Zalerion</taxon>
    </lineage>
</organism>
<protein>
    <submittedName>
        <fullName evidence="1">Uncharacterized protein</fullName>
    </submittedName>
</protein>
<gene>
    <name evidence="1" type="ORF">MKZ38_000321</name>
</gene>
<evidence type="ECO:0000313" key="1">
    <source>
        <dbReference type="EMBL" id="KAJ2891488.1"/>
    </source>
</evidence>
<accession>A0AAD5RFL3</accession>
<keyword evidence="2" id="KW-1185">Reference proteome</keyword>
<comment type="caution">
    <text evidence="1">The sequence shown here is derived from an EMBL/GenBank/DDBJ whole genome shotgun (WGS) entry which is preliminary data.</text>
</comment>